<keyword evidence="2" id="KW-1185">Reference proteome</keyword>
<evidence type="ECO:0000313" key="1">
    <source>
        <dbReference type="EMBL" id="CZR62883.1"/>
    </source>
</evidence>
<proteinExistence type="predicted"/>
<dbReference type="InterPro" id="IPR029058">
    <property type="entry name" value="AB_hydrolase_fold"/>
</dbReference>
<dbReference type="Gene3D" id="3.40.50.1820">
    <property type="entry name" value="alpha/beta hydrolase"/>
    <property type="match status" value="1"/>
</dbReference>
<reference evidence="1 2" key="1">
    <citation type="submission" date="2016-03" db="EMBL/GenBank/DDBJ databases">
        <authorList>
            <person name="Ploux O."/>
        </authorList>
    </citation>
    <scope>NUCLEOTIDE SEQUENCE [LARGE SCALE GENOMIC DNA]</scope>
    <source>
        <strain evidence="1 2">UAMH 11012</strain>
    </source>
</reference>
<accession>A0A1L7XCY9</accession>
<evidence type="ECO:0000313" key="2">
    <source>
        <dbReference type="Proteomes" id="UP000184330"/>
    </source>
</evidence>
<dbReference type="AlphaFoldDB" id="A0A1L7XCY9"/>
<gene>
    <name evidence="1" type="ORF">PAC_12780</name>
</gene>
<dbReference type="SUPFAM" id="SSF53474">
    <property type="entry name" value="alpha/beta-Hydrolases"/>
    <property type="match status" value="1"/>
</dbReference>
<dbReference type="Proteomes" id="UP000184330">
    <property type="component" value="Unassembled WGS sequence"/>
</dbReference>
<organism evidence="1 2">
    <name type="scientific">Phialocephala subalpina</name>
    <dbReference type="NCBI Taxonomy" id="576137"/>
    <lineage>
        <taxon>Eukaryota</taxon>
        <taxon>Fungi</taxon>
        <taxon>Dikarya</taxon>
        <taxon>Ascomycota</taxon>
        <taxon>Pezizomycotina</taxon>
        <taxon>Leotiomycetes</taxon>
        <taxon>Helotiales</taxon>
        <taxon>Mollisiaceae</taxon>
        <taxon>Phialocephala</taxon>
        <taxon>Phialocephala fortinii species complex</taxon>
    </lineage>
</organism>
<dbReference type="EMBL" id="FJOG01000022">
    <property type="protein sequence ID" value="CZR62883.1"/>
    <property type="molecule type" value="Genomic_DNA"/>
</dbReference>
<name>A0A1L7XCY9_9HELO</name>
<dbReference type="OrthoDB" id="2851338at2759"/>
<evidence type="ECO:0008006" key="3">
    <source>
        <dbReference type="Google" id="ProtNLM"/>
    </source>
</evidence>
<protein>
    <recommendedName>
        <fullName evidence="3">AB hydrolase-1 domain-containing protein</fullName>
    </recommendedName>
</protein>
<sequence>MGSSDCRLEGTLSAVSFSPLWRVGSWILRISADPSADMRGYSTDSLGTSDSITIALLLSELEFLLERLSLPRVHALIGLGFGANIGLSLLADRPSISSTFVGIGFAIPDSRIIPRQTAVDDWALRSSLARRVGMGNTADKACARWFTVDARGSPEWVRVRQMIATGSIEGMEKLSNAVLECVGDNTNRRGQKMLESLEIPTLFLCGSSDAAFPEEMERYPAMMKKEKGAFMLIPRASRLACCENPSGFANILKSWLDGFS</sequence>